<dbReference type="PANTHER" id="PTHR43072:SF60">
    <property type="entry name" value="L-2,4-DIAMINOBUTYRIC ACID ACETYLTRANSFERASE"/>
    <property type="match status" value="1"/>
</dbReference>
<accession>A0A9D1CMM9</accession>
<organism evidence="2 3">
    <name type="scientific">Candidatus Faecousia excrementigallinarum</name>
    <dbReference type="NCBI Taxonomy" id="2840806"/>
    <lineage>
        <taxon>Bacteria</taxon>
        <taxon>Bacillati</taxon>
        <taxon>Bacillota</taxon>
        <taxon>Clostridia</taxon>
        <taxon>Eubacteriales</taxon>
        <taxon>Oscillospiraceae</taxon>
        <taxon>Faecousia</taxon>
    </lineage>
</organism>
<evidence type="ECO:0000313" key="2">
    <source>
        <dbReference type="EMBL" id="HIQ68208.1"/>
    </source>
</evidence>
<dbReference type="InterPro" id="IPR016181">
    <property type="entry name" value="Acyl_CoA_acyltransferase"/>
</dbReference>
<dbReference type="Pfam" id="PF00583">
    <property type="entry name" value="Acetyltransf_1"/>
    <property type="match status" value="1"/>
</dbReference>
<reference evidence="2" key="2">
    <citation type="journal article" date="2021" name="PeerJ">
        <title>Extensive microbial diversity within the chicken gut microbiome revealed by metagenomics and culture.</title>
        <authorList>
            <person name="Gilroy R."/>
            <person name="Ravi A."/>
            <person name="Getino M."/>
            <person name="Pursley I."/>
            <person name="Horton D.L."/>
            <person name="Alikhan N.F."/>
            <person name="Baker D."/>
            <person name="Gharbi K."/>
            <person name="Hall N."/>
            <person name="Watson M."/>
            <person name="Adriaenssens E.M."/>
            <person name="Foster-Nyarko E."/>
            <person name="Jarju S."/>
            <person name="Secka A."/>
            <person name="Antonio M."/>
            <person name="Oren A."/>
            <person name="Chaudhuri R.R."/>
            <person name="La Ragione R."/>
            <person name="Hildebrand F."/>
            <person name="Pallen M.J."/>
        </authorList>
    </citation>
    <scope>NUCLEOTIDE SEQUENCE</scope>
    <source>
        <strain evidence="2">13361</strain>
    </source>
</reference>
<dbReference type="GO" id="GO:0016747">
    <property type="term" value="F:acyltransferase activity, transferring groups other than amino-acyl groups"/>
    <property type="evidence" value="ECO:0007669"/>
    <property type="project" value="InterPro"/>
</dbReference>
<dbReference type="PIRSF" id="PIRSF037663">
    <property type="entry name" value="Acetyltransf_GNAT_prd"/>
    <property type="match status" value="1"/>
</dbReference>
<protein>
    <submittedName>
        <fullName evidence="2">GNAT family N-acetyltransferase</fullName>
    </submittedName>
</protein>
<evidence type="ECO:0000313" key="3">
    <source>
        <dbReference type="Proteomes" id="UP000886796"/>
    </source>
</evidence>
<dbReference type="EMBL" id="DVFK01000091">
    <property type="protein sequence ID" value="HIQ68208.1"/>
    <property type="molecule type" value="Genomic_DNA"/>
</dbReference>
<dbReference type="PANTHER" id="PTHR43072">
    <property type="entry name" value="N-ACETYLTRANSFERASE"/>
    <property type="match status" value="1"/>
</dbReference>
<dbReference type="InterPro" id="IPR017255">
    <property type="entry name" value="AcTrfase_GNAT_prd"/>
</dbReference>
<name>A0A9D1CMM9_9FIRM</name>
<dbReference type="AlphaFoldDB" id="A0A9D1CMM9"/>
<evidence type="ECO:0000259" key="1">
    <source>
        <dbReference type="PROSITE" id="PS51186"/>
    </source>
</evidence>
<comment type="caution">
    <text evidence="2">The sequence shown here is derived from an EMBL/GenBank/DDBJ whole genome shotgun (WGS) entry which is preliminary data.</text>
</comment>
<dbReference type="PROSITE" id="PS51186">
    <property type="entry name" value="GNAT"/>
    <property type="match status" value="1"/>
</dbReference>
<dbReference type="CDD" id="cd04301">
    <property type="entry name" value="NAT_SF"/>
    <property type="match status" value="1"/>
</dbReference>
<dbReference type="InterPro" id="IPR000182">
    <property type="entry name" value="GNAT_dom"/>
</dbReference>
<feature type="domain" description="N-acetyltransferase" evidence="1">
    <location>
        <begin position="6"/>
        <end position="155"/>
    </location>
</feature>
<dbReference type="Gene3D" id="3.40.630.30">
    <property type="match status" value="1"/>
</dbReference>
<dbReference type="SUPFAM" id="SSF55729">
    <property type="entry name" value="Acyl-CoA N-acyltransferases (Nat)"/>
    <property type="match status" value="1"/>
</dbReference>
<proteinExistence type="predicted"/>
<gene>
    <name evidence="2" type="ORF">IAB74_06850</name>
</gene>
<reference evidence="2" key="1">
    <citation type="submission" date="2020-10" db="EMBL/GenBank/DDBJ databases">
        <authorList>
            <person name="Gilroy R."/>
        </authorList>
    </citation>
    <scope>NUCLEOTIDE SEQUENCE</scope>
    <source>
        <strain evidence="2">13361</strain>
    </source>
</reference>
<dbReference type="Proteomes" id="UP000886796">
    <property type="component" value="Unassembled WGS sequence"/>
</dbReference>
<sequence>MMEKEYIIRKARMEDTGTLDAMLTELIGYETRYDSNLDASYQVQDNYARLVEEAGCALLVAEAEGRIVGFLYGFVYQIPGMHVKPLALLDALFVSEPYRGRGIATALVAEFRRFAAEKGACRIELKVMSQNEKALRFYEKLSFQECKKYMTLDCL</sequence>